<feature type="compositionally biased region" description="Pro residues" evidence="1">
    <location>
        <begin position="23"/>
        <end position="36"/>
    </location>
</feature>
<keyword evidence="2" id="KW-0812">Transmembrane</keyword>
<feature type="transmembrane region" description="Helical" evidence="2">
    <location>
        <begin position="113"/>
        <end position="134"/>
    </location>
</feature>
<feature type="transmembrane region" description="Helical" evidence="2">
    <location>
        <begin position="324"/>
        <end position="342"/>
    </location>
</feature>
<proteinExistence type="predicted"/>
<evidence type="ECO:0000313" key="4">
    <source>
        <dbReference type="Proteomes" id="UP001611075"/>
    </source>
</evidence>
<accession>A0ABW7SGW3</accession>
<feature type="region of interest" description="Disordered" evidence="1">
    <location>
        <begin position="1"/>
        <end position="36"/>
    </location>
</feature>
<keyword evidence="4" id="KW-1185">Reference proteome</keyword>
<sequence>MSRPTDPPVTPPAGRGPAAAPAPDAPAAPAAPAPPARPGRAGVVEAVLPSLRRSGLFVLVAAAGWVLAGQAGWTAAHRSEGYLTVAGALLAVGLFASTHGIDLRAARGNLRLVGLAITLGVLVKASLISAVMYLAFREPAYLVLGVAVAQIDPLSFAAARLQSRMSGQAKAILSAWASFDDPVTVLLTVYAAAWVLPLLPADPAASSAPPHTGVGSFGLSLAENLALAAVAALLWWGTERARRAAADRSPRSGRLLRLFQVLILVGLGAFAVWQFLMLGIALAGLVYRPPVAPVLDRLTQLAFLAASFALGLVLVGGPNLVPGVVLGLSAVAAHMLVAVVIGRRLPPSDRLDVVLGQQNGITAVLLALVLERQFVGTVAVVAPAIVTVNLLHAFGNGLREAYRREASSAAPAATPLPGQPGPRPAPARPDARPG</sequence>
<dbReference type="Proteomes" id="UP001611075">
    <property type="component" value="Unassembled WGS sequence"/>
</dbReference>
<dbReference type="EMBL" id="JBIRPU010000004">
    <property type="protein sequence ID" value="MFI0792933.1"/>
    <property type="molecule type" value="Genomic_DNA"/>
</dbReference>
<name>A0ABW7SGW3_9ACTN</name>
<feature type="transmembrane region" description="Helical" evidence="2">
    <location>
        <begin position="82"/>
        <end position="101"/>
    </location>
</feature>
<feature type="transmembrane region" description="Helical" evidence="2">
    <location>
        <begin position="374"/>
        <end position="394"/>
    </location>
</feature>
<dbReference type="RefSeq" id="WP_396677999.1">
    <property type="nucleotide sequence ID" value="NZ_JBIRPU010000004.1"/>
</dbReference>
<feature type="region of interest" description="Disordered" evidence="1">
    <location>
        <begin position="405"/>
        <end position="434"/>
    </location>
</feature>
<feature type="transmembrane region" description="Helical" evidence="2">
    <location>
        <begin position="216"/>
        <end position="237"/>
    </location>
</feature>
<feature type="compositionally biased region" description="Low complexity" evidence="1">
    <location>
        <begin position="12"/>
        <end position="22"/>
    </location>
</feature>
<keyword evidence="2" id="KW-1133">Transmembrane helix</keyword>
<evidence type="ECO:0000313" key="3">
    <source>
        <dbReference type="EMBL" id="MFI0792933.1"/>
    </source>
</evidence>
<evidence type="ECO:0000256" key="1">
    <source>
        <dbReference type="SAM" id="MobiDB-lite"/>
    </source>
</evidence>
<feature type="transmembrane region" description="Helical" evidence="2">
    <location>
        <begin position="298"/>
        <end position="317"/>
    </location>
</feature>
<feature type="compositionally biased region" description="Pro residues" evidence="1">
    <location>
        <begin position="417"/>
        <end position="427"/>
    </location>
</feature>
<gene>
    <name evidence="3" type="ORF">ACH4OY_09565</name>
</gene>
<evidence type="ECO:0000256" key="2">
    <source>
        <dbReference type="SAM" id="Phobius"/>
    </source>
</evidence>
<feature type="transmembrane region" description="Helical" evidence="2">
    <location>
        <begin position="56"/>
        <end position="76"/>
    </location>
</feature>
<evidence type="ECO:0008006" key="5">
    <source>
        <dbReference type="Google" id="ProtNLM"/>
    </source>
</evidence>
<feature type="compositionally biased region" description="Pro residues" evidence="1">
    <location>
        <begin position="1"/>
        <end position="11"/>
    </location>
</feature>
<comment type="caution">
    <text evidence="3">The sequence shown here is derived from an EMBL/GenBank/DDBJ whole genome shotgun (WGS) entry which is preliminary data.</text>
</comment>
<keyword evidence="2" id="KW-0472">Membrane</keyword>
<protein>
    <recommendedName>
        <fullName evidence="5">Cation/H+ exchanger domain-containing protein</fullName>
    </recommendedName>
</protein>
<feature type="transmembrane region" description="Helical" evidence="2">
    <location>
        <begin position="171"/>
        <end position="196"/>
    </location>
</feature>
<feature type="transmembrane region" description="Helical" evidence="2">
    <location>
        <begin position="140"/>
        <end position="159"/>
    </location>
</feature>
<organism evidence="3 4">
    <name type="scientific">Micromonospora rubida</name>
    <dbReference type="NCBI Taxonomy" id="2697657"/>
    <lineage>
        <taxon>Bacteria</taxon>
        <taxon>Bacillati</taxon>
        <taxon>Actinomycetota</taxon>
        <taxon>Actinomycetes</taxon>
        <taxon>Micromonosporales</taxon>
        <taxon>Micromonosporaceae</taxon>
        <taxon>Micromonospora</taxon>
    </lineage>
</organism>
<reference evidence="3 4" key="1">
    <citation type="submission" date="2024-10" db="EMBL/GenBank/DDBJ databases">
        <title>The Natural Products Discovery Center: Release of the First 8490 Sequenced Strains for Exploring Actinobacteria Biosynthetic Diversity.</title>
        <authorList>
            <person name="Kalkreuter E."/>
            <person name="Kautsar S.A."/>
            <person name="Yang D."/>
            <person name="Bader C.D."/>
            <person name="Teijaro C.N."/>
            <person name="Fluegel L."/>
            <person name="Davis C.M."/>
            <person name="Simpson J.R."/>
            <person name="Lauterbach L."/>
            <person name="Steele A.D."/>
            <person name="Gui C."/>
            <person name="Meng S."/>
            <person name="Li G."/>
            <person name="Viehrig K."/>
            <person name="Ye F."/>
            <person name="Su P."/>
            <person name="Kiefer A.F."/>
            <person name="Nichols A."/>
            <person name="Cepeda A.J."/>
            <person name="Yan W."/>
            <person name="Fan B."/>
            <person name="Jiang Y."/>
            <person name="Adhikari A."/>
            <person name="Zheng C.-J."/>
            <person name="Schuster L."/>
            <person name="Cowan T.M."/>
            <person name="Smanski M.J."/>
            <person name="Chevrette M.G."/>
            <person name="De Carvalho L.P.S."/>
            <person name="Shen B."/>
        </authorList>
    </citation>
    <scope>NUCLEOTIDE SEQUENCE [LARGE SCALE GENOMIC DNA]</scope>
    <source>
        <strain evidence="3 4">NPDC021253</strain>
    </source>
</reference>
<feature type="transmembrane region" description="Helical" evidence="2">
    <location>
        <begin position="258"/>
        <end position="286"/>
    </location>
</feature>
<feature type="compositionally biased region" description="Low complexity" evidence="1">
    <location>
        <begin position="407"/>
        <end position="416"/>
    </location>
</feature>